<dbReference type="OrthoDB" id="5464833at2"/>
<dbReference type="AlphaFoldDB" id="A0A1I3KXI9"/>
<evidence type="ECO:0000313" key="2">
    <source>
        <dbReference type="Proteomes" id="UP000199025"/>
    </source>
</evidence>
<evidence type="ECO:0000313" key="1">
    <source>
        <dbReference type="EMBL" id="SFI77177.1"/>
    </source>
</evidence>
<name>A0A1I3KXI9_9PSEU</name>
<accession>A0A1I3KXI9</accession>
<dbReference type="STRING" id="115433.SAMN05421835_101734"/>
<reference evidence="1 2" key="1">
    <citation type="submission" date="2016-10" db="EMBL/GenBank/DDBJ databases">
        <authorList>
            <person name="de Groot N.N."/>
        </authorList>
    </citation>
    <scope>NUCLEOTIDE SEQUENCE [LARGE SCALE GENOMIC DNA]</scope>
    <source>
        <strain evidence="1 2">DSM 44468</strain>
    </source>
</reference>
<dbReference type="EMBL" id="FORP01000001">
    <property type="protein sequence ID" value="SFI77177.1"/>
    <property type="molecule type" value="Genomic_DNA"/>
</dbReference>
<dbReference type="Proteomes" id="UP000199025">
    <property type="component" value="Unassembled WGS sequence"/>
</dbReference>
<proteinExistence type="predicted"/>
<sequence length="200" mass="22393">MSTTEGLPTLLADRFAPHYDFMQTRHLVAAAPAERAYHALRALDFTEVGGGFVDAAFRVRELPERWHNRHHRMPRRPTRLTIDDMTAGSEWVVLGERPGTEIAAGVGGRFWKPVVEWRRIEPEEFASFSEPGWGKIVFSLSALPYGRARAVLTYDVRVALADRASQAKFRAYWTVAAPLVGAVQNATLRTAARHAEQPEG</sequence>
<evidence type="ECO:0008006" key="3">
    <source>
        <dbReference type="Google" id="ProtNLM"/>
    </source>
</evidence>
<dbReference type="RefSeq" id="WP_091504186.1">
    <property type="nucleotide sequence ID" value="NZ_CBDQZW010000002.1"/>
</dbReference>
<protein>
    <recommendedName>
        <fullName evidence="3">DUF1990 domain-containing protein</fullName>
    </recommendedName>
</protein>
<organism evidence="1 2">
    <name type="scientific">Amycolatopsis sacchari</name>
    <dbReference type="NCBI Taxonomy" id="115433"/>
    <lineage>
        <taxon>Bacteria</taxon>
        <taxon>Bacillati</taxon>
        <taxon>Actinomycetota</taxon>
        <taxon>Actinomycetes</taxon>
        <taxon>Pseudonocardiales</taxon>
        <taxon>Pseudonocardiaceae</taxon>
        <taxon>Amycolatopsis</taxon>
    </lineage>
</organism>
<gene>
    <name evidence="1" type="ORF">SAMN05421835_101734</name>
</gene>
<keyword evidence="2" id="KW-1185">Reference proteome</keyword>